<comment type="caution">
    <text evidence="1">The sequence shown here is derived from an EMBL/GenBank/DDBJ whole genome shotgun (WGS) entry which is preliminary data.</text>
</comment>
<name>A0AAJ1VMD5_9LACO</name>
<evidence type="ECO:0000313" key="2">
    <source>
        <dbReference type="Proteomes" id="UP001167919"/>
    </source>
</evidence>
<proteinExistence type="predicted"/>
<dbReference type="GO" id="GO:0003677">
    <property type="term" value="F:DNA binding"/>
    <property type="evidence" value="ECO:0007669"/>
    <property type="project" value="UniProtKB-KW"/>
</dbReference>
<evidence type="ECO:0000313" key="1">
    <source>
        <dbReference type="EMBL" id="MDN6899541.1"/>
    </source>
</evidence>
<dbReference type="EMBL" id="SDWY01000001">
    <property type="protein sequence ID" value="MDN6899541.1"/>
    <property type="molecule type" value="Genomic_DNA"/>
</dbReference>
<keyword evidence="1" id="KW-0238">DNA-binding</keyword>
<dbReference type="RefSeq" id="WP_301710838.1">
    <property type="nucleotide sequence ID" value="NZ_SDWY01000001.1"/>
</dbReference>
<dbReference type="Proteomes" id="UP001167919">
    <property type="component" value="Unassembled WGS sequence"/>
</dbReference>
<protein>
    <submittedName>
        <fullName evidence="1">DNA-binding protein</fullName>
    </submittedName>
</protein>
<dbReference type="AlphaFoldDB" id="A0AAJ1VMD5"/>
<organism evidence="1 2">
    <name type="scientific">Oenococcus sicerae</name>
    <dbReference type="NCBI Taxonomy" id="2203724"/>
    <lineage>
        <taxon>Bacteria</taxon>
        <taxon>Bacillati</taxon>
        <taxon>Bacillota</taxon>
        <taxon>Bacilli</taxon>
        <taxon>Lactobacillales</taxon>
        <taxon>Lactobacillaceae</taxon>
        <taxon>Oenococcus</taxon>
    </lineage>
</organism>
<accession>A0AAJ1VMD5</accession>
<sequence length="60" mass="7340">MEETFFMTRQQVAQKIPCSKNFFDQQIRYTQNFKDIVREKHVGGKILFPRKQVEEYLEQL</sequence>
<gene>
    <name evidence="1" type="ORF">EVC35_00770</name>
</gene>
<reference evidence="1" key="1">
    <citation type="submission" date="2019-01" db="EMBL/GenBank/DDBJ databases">
        <title>Oenococcus sicerae UCMA17102.</title>
        <authorList>
            <person name="Cousin F.J."/>
            <person name="Le Guellec R."/>
            <person name="Cretenet M."/>
        </authorList>
    </citation>
    <scope>NUCLEOTIDE SEQUENCE</scope>
    <source>
        <strain evidence="1">UCMA17102</strain>
    </source>
</reference>